<dbReference type="SUPFAM" id="SSF50998">
    <property type="entry name" value="Quinoprotein alcohol dehydrogenase-like"/>
    <property type="match status" value="1"/>
</dbReference>
<sequence>MLLDVTKHAFSPEHKLHLKPSGASPLTATDLSRVLDHLETLDALAFPGEFSMRLTDPDLTVTMTQGVLVADKPSRLDRALATWNAKIDGGCIQTLEGHSSRVAGAAFLSDGTMVTASFDNSIRLWNTMGRCIMRMDHGDDVFCIAVSPDGSTIA</sequence>
<dbReference type="InterPro" id="IPR015943">
    <property type="entry name" value="WD40/YVTN_repeat-like_dom_sf"/>
</dbReference>
<dbReference type="GO" id="GO:1990234">
    <property type="term" value="C:transferase complex"/>
    <property type="evidence" value="ECO:0007669"/>
    <property type="project" value="UniProtKB-ARBA"/>
</dbReference>
<evidence type="ECO:0000313" key="4">
    <source>
        <dbReference type="EMBL" id="KAG9389517.1"/>
    </source>
</evidence>
<dbReference type="Gene3D" id="2.130.10.10">
    <property type="entry name" value="YVTN repeat-like/Quinoprotein amine dehydrogenase"/>
    <property type="match status" value="1"/>
</dbReference>
<dbReference type="SMART" id="SM00320">
    <property type="entry name" value="WD40"/>
    <property type="match status" value="1"/>
</dbReference>
<dbReference type="OrthoDB" id="6262491at2759"/>
<dbReference type="InterPro" id="IPR001680">
    <property type="entry name" value="WD40_rpt"/>
</dbReference>
<keyword evidence="5" id="KW-1185">Reference proteome</keyword>
<dbReference type="PROSITE" id="PS50294">
    <property type="entry name" value="WD_REPEATS_REGION"/>
    <property type="match status" value="1"/>
</dbReference>
<gene>
    <name evidence="4" type="ORF">J8273_8810</name>
</gene>
<name>A0A8J6B3X4_9EUKA</name>
<evidence type="ECO:0000313" key="5">
    <source>
        <dbReference type="Proteomes" id="UP000717585"/>
    </source>
</evidence>
<keyword evidence="2" id="KW-0677">Repeat</keyword>
<dbReference type="PANTHER" id="PTHR22847">
    <property type="entry name" value="WD40 REPEAT PROTEIN"/>
    <property type="match status" value="1"/>
</dbReference>
<feature type="repeat" description="WD" evidence="3">
    <location>
        <begin position="95"/>
        <end position="126"/>
    </location>
</feature>
<dbReference type="InterPro" id="IPR011047">
    <property type="entry name" value="Quinoprotein_ADH-like_sf"/>
</dbReference>
<dbReference type="AlphaFoldDB" id="A0A8J6B3X4"/>
<dbReference type="Pfam" id="PF00400">
    <property type="entry name" value="WD40"/>
    <property type="match status" value="2"/>
</dbReference>
<reference evidence="4" key="1">
    <citation type="submission" date="2021-05" db="EMBL/GenBank/DDBJ databases">
        <title>A free-living protist that lacks canonical eukaryotic 1 DNA replication and segregation systems.</title>
        <authorList>
            <person name="Salas-Leiva D.E."/>
            <person name="Tromer E.C."/>
            <person name="Curtis B.A."/>
            <person name="Jerlstrom-Hultqvist J."/>
            <person name="Kolisko M."/>
            <person name="Yi Z."/>
            <person name="Salas-Leiva J.S."/>
            <person name="Gallot-Lavallee L."/>
            <person name="Kops G.J.P.L."/>
            <person name="Archibald J.M."/>
            <person name="Simpson A.G.B."/>
            <person name="Roger A.J."/>
        </authorList>
    </citation>
    <scope>NUCLEOTIDE SEQUENCE</scope>
    <source>
        <strain evidence="4">BICM</strain>
    </source>
</reference>
<protein>
    <submittedName>
        <fullName evidence="4">WD domain, G-beta repeat</fullName>
    </submittedName>
</protein>
<comment type="caution">
    <text evidence="4">The sequence shown here is derived from an EMBL/GenBank/DDBJ whole genome shotgun (WGS) entry which is preliminary data.</text>
</comment>
<dbReference type="PANTHER" id="PTHR22847:SF637">
    <property type="entry name" value="WD REPEAT DOMAIN 5B"/>
    <property type="match status" value="1"/>
</dbReference>
<proteinExistence type="predicted"/>
<keyword evidence="1 3" id="KW-0853">WD repeat</keyword>
<accession>A0A8J6B3X4</accession>
<evidence type="ECO:0000256" key="1">
    <source>
        <dbReference type="ARBA" id="ARBA00022574"/>
    </source>
</evidence>
<dbReference type="EMBL" id="JAHDYR010000069">
    <property type="protein sequence ID" value="KAG9389517.1"/>
    <property type="molecule type" value="Genomic_DNA"/>
</dbReference>
<evidence type="ECO:0000256" key="2">
    <source>
        <dbReference type="ARBA" id="ARBA00022737"/>
    </source>
</evidence>
<evidence type="ECO:0000256" key="3">
    <source>
        <dbReference type="PROSITE-ProRule" id="PRU00221"/>
    </source>
</evidence>
<dbReference type="PROSITE" id="PS50082">
    <property type="entry name" value="WD_REPEATS_2"/>
    <property type="match status" value="1"/>
</dbReference>
<dbReference type="Proteomes" id="UP000717585">
    <property type="component" value="Unassembled WGS sequence"/>
</dbReference>
<organism evidence="4 5">
    <name type="scientific">Carpediemonas membranifera</name>
    <dbReference type="NCBI Taxonomy" id="201153"/>
    <lineage>
        <taxon>Eukaryota</taxon>
        <taxon>Metamonada</taxon>
        <taxon>Carpediemonas-like organisms</taxon>
        <taxon>Carpediemonas</taxon>
    </lineage>
</organism>